<dbReference type="InterPro" id="IPR007641">
    <property type="entry name" value="RNA_pol_Rpb2_7"/>
</dbReference>
<feature type="domain" description="DNA-directed RNA polymerase subunit 2 hybrid-binding" evidence="7">
    <location>
        <begin position="128"/>
        <end position="480"/>
    </location>
</feature>
<evidence type="ECO:0000256" key="6">
    <source>
        <dbReference type="ARBA" id="ARBA00048552"/>
    </source>
</evidence>
<evidence type="ECO:0000259" key="7">
    <source>
        <dbReference type="Pfam" id="PF00562"/>
    </source>
</evidence>
<protein>
    <recommendedName>
        <fullName evidence="1">DNA-directed RNA polymerase</fullName>
        <ecNumber evidence="1">2.7.7.6</ecNumber>
    </recommendedName>
</protein>
<evidence type="ECO:0000256" key="2">
    <source>
        <dbReference type="ARBA" id="ARBA00022478"/>
    </source>
</evidence>
<dbReference type="Proteomes" id="UP000052020">
    <property type="component" value="Unassembled WGS sequence"/>
</dbReference>
<keyword evidence="2 10" id="KW-0240">DNA-directed RNA polymerase</keyword>
<keyword evidence="3" id="KW-0808">Transferase</keyword>
<dbReference type="GO" id="GO:0000428">
    <property type="term" value="C:DNA-directed RNA polymerase complex"/>
    <property type="evidence" value="ECO:0007669"/>
    <property type="project" value="UniProtKB-KW"/>
</dbReference>
<accession>A0A0S7XRP6</accession>
<sequence>RRVQKGVVTDEIVYLSADEEETYRIAPADTPLTEDLRFREPEVIVRYQDSFPRIKREEVDLIDLSPQQIVSVATCLIPFLENDDANRALMGATMQRQAVPLVRSQVPYVMTGIERRTALDSGAVVPCKAAGMVTEVDAGHITLRRPDGTEDVYSLLNFVRSNNGTCFHQKPLVRQGDFVRAGHILADGPCTDNGELALGRNILCAFLPFEGYNYEDAIVISDRLVHEDVFSSIHVEKYEHEARETKVGPEEFTRDIPNVGEEVLKDLDEDGVVRIGAEVRSEDILVGKVAPKGQEELTSEEKLVRAIFGEKAAEMRDASLRVPHGEKGKVVDIKRFARLRFRCVKCDTRYDAAKEQHRPYCDRCGGELVREEGDELTPGVNQLARVYVAQRRKVMEGDKMAGRHGNKGVIARIMPAEDMPFLPDGTPVDIILNPLGVPSRMNIGQIMEAHLGFAACEMGVCFENPIFQGAKEEEIMGYLDTVADRLRRRVLRDYVSTEVVIENGWYDDELPMAQNLERLAQQLRRLPTERLDELAGYLALSPEEWGAAADNEARVAILVSAIRARVDDRTGFDEKTGKCWVYNGRTGERYSQPVTVGHVYMMKLAHLVEEKIHARSTGPYSLVTQQPLGGKAQFGGQRFGEMEVWALEAYGAAYTLQEILTIKSDDVLGRVKTYESIVKGENILEPGIPESFKILIKELQSLGLQVSVESKEAEPVSLEEAEEEVLA</sequence>
<dbReference type="Pfam" id="PF04560">
    <property type="entry name" value="RNA_pol_Rpb2_7"/>
    <property type="match status" value="1"/>
</dbReference>
<evidence type="ECO:0000259" key="9">
    <source>
        <dbReference type="Pfam" id="PF10385"/>
    </source>
</evidence>
<dbReference type="GO" id="GO:0003677">
    <property type="term" value="F:DNA binding"/>
    <property type="evidence" value="ECO:0007669"/>
    <property type="project" value="InterPro"/>
</dbReference>
<dbReference type="CDD" id="cd00653">
    <property type="entry name" value="RNA_pol_B_RPB2"/>
    <property type="match status" value="1"/>
</dbReference>
<dbReference type="PROSITE" id="PS01166">
    <property type="entry name" value="RNA_POL_BETA"/>
    <property type="match status" value="1"/>
</dbReference>
<dbReference type="InterPro" id="IPR037033">
    <property type="entry name" value="DNA-dir_RNAP_su2_hyb_sf"/>
</dbReference>
<evidence type="ECO:0000256" key="3">
    <source>
        <dbReference type="ARBA" id="ARBA00022679"/>
    </source>
</evidence>
<evidence type="ECO:0000256" key="1">
    <source>
        <dbReference type="ARBA" id="ARBA00012418"/>
    </source>
</evidence>
<dbReference type="EMBL" id="LIZY01000019">
    <property type="protein sequence ID" value="KPJ64572.1"/>
    <property type="molecule type" value="Genomic_DNA"/>
</dbReference>
<keyword evidence="5" id="KW-0804">Transcription</keyword>
<feature type="non-terminal residue" evidence="10">
    <location>
        <position position="1"/>
    </location>
</feature>
<evidence type="ECO:0000313" key="10">
    <source>
        <dbReference type="EMBL" id="KPJ64572.1"/>
    </source>
</evidence>
<dbReference type="InterPro" id="IPR042107">
    <property type="entry name" value="DNA-dir_RNA_pol_bsu_ext_1_sf"/>
</dbReference>
<comment type="catalytic activity">
    <reaction evidence="6">
        <text>RNA(n) + a ribonucleoside 5'-triphosphate = RNA(n+1) + diphosphate</text>
        <dbReference type="Rhea" id="RHEA:21248"/>
        <dbReference type="Rhea" id="RHEA-COMP:14527"/>
        <dbReference type="Rhea" id="RHEA-COMP:17342"/>
        <dbReference type="ChEBI" id="CHEBI:33019"/>
        <dbReference type="ChEBI" id="CHEBI:61557"/>
        <dbReference type="ChEBI" id="CHEBI:140395"/>
        <dbReference type="EC" id="2.7.7.6"/>
    </reaction>
</comment>
<evidence type="ECO:0000256" key="4">
    <source>
        <dbReference type="ARBA" id="ARBA00022695"/>
    </source>
</evidence>
<proteinExistence type="predicted"/>
<dbReference type="InterPro" id="IPR015712">
    <property type="entry name" value="DNA-dir_RNA_pol_su2"/>
</dbReference>
<feature type="domain" description="DNA-directed RNA polymerase beta subunit external 1" evidence="9">
    <location>
        <begin position="1"/>
        <end position="65"/>
    </location>
</feature>
<dbReference type="Pfam" id="PF10385">
    <property type="entry name" value="RNA_pol_Rpb2_45"/>
    <property type="match status" value="1"/>
</dbReference>
<name>A0A0S7XRP6_9BACT</name>
<dbReference type="InterPro" id="IPR007121">
    <property type="entry name" value="RNA_pol_bsu_CS"/>
</dbReference>
<gene>
    <name evidence="10" type="ORF">AMK68_01265</name>
</gene>
<comment type="caution">
    <text evidence="10">The sequence shown here is derived from an EMBL/GenBank/DDBJ whole genome shotgun (WGS) entry which is preliminary data.</text>
</comment>
<dbReference type="EC" id="2.7.7.6" evidence="1"/>
<dbReference type="Gene3D" id="3.90.1800.10">
    <property type="entry name" value="RNA polymerase alpha subunit dimerisation domain"/>
    <property type="match status" value="1"/>
</dbReference>
<feature type="domain" description="DNA-directed RNA polymerase subunit 2 hybrid-binding" evidence="7">
    <location>
        <begin position="571"/>
        <end position="633"/>
    </location>
</feature>
<dbReference type="PATRIC" id="fig|1704032.3.peg.1172"/>
<dbReference type="InterPro" id="IPR019462">
    <property type="entry name" value="DNA-dir_RNA_pol_bsu_external_1"/>
</dbReference>
<dbReference type="Gene3D" id="2.40.50.150">
    <property type="match status" value="2"/>
</dbReference>
<reference evidence="10 11" key="1">
    <citation type="journal article" date="2015" name="Microbiome">
        <title>Genomic resolution of linkages in carbon, nitrogen, and sulfur cycling among widespread estuary sediment bacteria.</title>
        <authorList>
            <person name="Baker B.J."/>
            <person name="Lazar C.S."/>
            <person name="Teske A.P."/>
            <person name="Dick G.J."/>
        </authorList>
    </citation>
    <scope>NUCLEOTIDE SEQUENCE [LARGE SCALE GENOMIC DNA]</scope>
    <source>
        <strain evidence="10">DG_56</strain>
    </source>
</reference>
<dbReference type="Gene3D" id="2.40.270.10">
    <property type="entry name" value="DNA-directed RNA polymerase, subunit 2, domain 6"/>
    <property type="match status" value="3"/>
</dbReference>
<dbReference type="Pfam" id="PF00562">
    <property type="entry name" value="RNA_pol_Rpb2_6"/>
    <property type="match status" value="2"/>
</dbReference>
<feature type="domain" description="RNA polymerase Rpb2" evidence="8">
    <location>
        <begin position="635"/>
        <end position="709"/>
    </location>
</feature>
<dbReference type="GO" id="GO:0003899">
    <property type="term" value="F:DNA-directed RNA polymerase activity"/>
    <property type="evidence" value="ECO:0007669"/>
    <property type="project" value="UniProtKB-EC"/>
</dbReference>
<dbReference type="Gene3D" id="2.40.50.100">
    <property type="match status" value="1"/>
</dbReference>
<dbReference type="GO" id="GO:0032549">
    <property type="term" value="F:ribonucleoside binding"/>
    <property type="evidence" value="ECO:0007669"/>
    <property type="project" value="InterPro"/>
</dbReference>
<evidence type="ECO:0000313" key="11">
    <source>
        <dbReference type="Proteomes" id="UP000052020"/>
    </source>
</evidence>
<dbReference type="PANTHER" id="PTHR20856">
    <property type="entry name" value="DNA-DIRECTED RNA POLYMERASE I SUBUNIT 2"/>
    <property type="match status" value="1"/>
</dbReference>
<dbReference type="GO" id="GO:0006351">
    <property type="term" value="P:DNA-templated transcription"/>
    <property type="evidence" value="ECO:0007669"/>
    <property type="project" value="InterPro"/>
</dbReference>
<dbReference type="Gene3D" id="3.90.1100.10">
    <property type="match status" value="1"/>
</dbReference>
<dbReference type="FunFam" id="3.90.1800.10:FF:000001">
    <property type="entry name" value="DNA-directed RNA polymerase subunit beta"/>
    <property type="match status" value="1"/>
</dbReference>
<keyword evidence="4" id="KW-0548">Nucleotidyltransferase</keyword>
<dbReference type="InterPro" id="IPR007120">
    <property type="entry name" value="DNA-dir_RNAP_su2_dom"/>
</dbReference>
<dbReference type="NCBIfam" id="NF001616">
    <property type="entry name" value="PRK00405.1"/>
    <property type="match status" value="1"/>
</dbReference>
<dbReference type="Gene3D" id="2.30.150.10">
    <property type="entry name" value="DNA-directed RNA polymerase, beta subunit, external 1 domain"/>
    <property type="match status" value="1"/>
</dbReference>
<dbReference type="InterPro" id="IPR014724">
    <property type="entry name" value="RNA_pol_RPB2_OB-fold"/>
</dbReference>
<dbReference type="SUPFAM" id="SSF64484">
    <property type="entry name" value="beta and beta-prime subunits of DNA dependent RNA-polymerase"/>
    <property type="match status" value="1"/>
</dbReference>
<organism evidence="10 11">
    <name type="scientific">candidate division KD3-62 bacterium DG_56</name>
    <dbReference type="NCBI Taxonomy" id="1704032"/>
    <lineage>
        <taxon>Bacteria</taxon>
        <taxon>candidate division KD3-62</taxon>
    </lineage>
</organism>
<dbReference type="AlphaFoldDB" id="A0A0S7XRP6"/>
<evidence type="ECO:0000259" key="8">
    <source>
        <dbReference type="Pfam" id="PF04560"/>
    </source>
</evidence>
<evidence type="ECO:0000256" key="5">
    <source>
        <dbReference type="ARBA" id="ARBA00023163"/>
    </source>
</evidence>